<proteinExistence type="predicted"/>
<dbReference type="PROSITE" id="PS51257">
    <property type="entry name" value="PROKAR_LIPOPROTEIN"/>
    <property type="match status" value="1"/>
</dbReference>
<dbReference type="eggNOG" id="ENOG502ZKH4">
    <property type="taxonomic scope" value="Bacteria"/>
</dbReference>
<protein>
    <recommendedName>
        <fullName evidence="3">Lipoprotein</fullName>
    </recommendedName>
</protein>
<evidence type="ECO:0000313" key="2">
    <source>
        <dbReference type="Proteomes" id="UP000019030"/>
    </source>
</evidence>
<reference evidence="1 2" key="1">
    <citation type="submission" date="2014-01" db="EMBL/GenBank/DDBJ databases">
        <title>Isolation of Serratia multitudinisentens RB-25 from Ex-Landfill site.</title>
        <authorList>
            <person name="Robson E.H.J."/>
        </authorList>
    </citation>
    <scope>NUCLEOTIDE SEQUENCE [LARGE SCALE GENOMIC DNA]</scope>
    <source>
        <strain evidence="1 2">RB-25</strain>
    </source>
</reference>
<dbReference type="InterPro" id="IPR021747">
    <property type="entry name" value="DUF3313"/>
</dbReference>
<accession>W0LK68</accession>
<dbReference type="Pfam" id="PF11769">
    <property type="entry name" value="DUF3313"/>
    <property type="match status" value="1"/>
</dbReference>
<reference evidence="1 2" key="2">
    <citation type="submission" date="2015-03" db="EMBL/GenBank/DDBJ databases">
        <authorList>
            <person name="Chan K.-G."/>
        </authorList>
    </citation>
    <scope>NUCLEOTIDE SEQUENCE [LARGE SCALE GENOMIC DNA]</scope>
    <source>
        <strain evidence="1 2">RB-25</strain>
    </source>
</reference>
<dbReference type="KEGG" id="sfo:Z042_14465"/>
<organism evidence="1 2">
    <name type="scientific">Chania multitudinisentens RB-25</name>
    <dbReference type="NCBI Taxonomy" id="1441930"/>
    <lineage>
        <taxon>Bacteria</taxon>
        <taxon>Pseudomonadati</taxon>
        <taxon>Pseudomonadota</taxon>
        <taxon>Gammaproteobacteria</taxon>
        <taxon>Enterobacterales</taxon>
        <taxon>Yersiniaceae</taxon>
        <taxon>Chania</taxon>
    </lineage>
</organism>
<dbReference type="RefSeq" id="WP_024910568.1">
    <property type="nucleotide sequence ID" value="NZ_CP007044.2"/>
</dbReference>
<name>W0LK68_9GAMM</name>
<dbReference type="STRING" id="1441930.Z042_14465"/>
<dbReference type="Proteomes" id="UP000019030">
    <property type="component" value="Chromosome"/>
</dbReference>
<dbReference type="HOGENOM" id="CLU_1348147_0_0_6"/>
<evidence type="ECO:0008006" key="3">
    <source>
        <dbReference type="Google" id="ProtNLM"/>
    </source>
</evidence>
<gene>
    <name evidence="1" type="ORF">Z042_14465</name>
</gene>
<keyword evidence="2" id="KW-1185">Reference proteome</keyword>
<sequence>MKDLKAAIISSLLFILMLTGCAKLPESSYHSVKEQENLRVIQQDRALIMAVHPDFDVGQYDGLILGDVTVRSSTANDKREMSESAVLNQALAQHLALQLKGSQNKGLRMEIELYDIQPVDPTLNVLSAIVLLVPLDSGALTMKTTFRDNAGQVQVVRIERISGSVLNISESFSRYGRLNDALSDWARQWGNWPVCMADKTAKT</sequence>
<dbReference type="PATRIC" id="fig|1441930.4.peg.2866"/>
<dbReference type="AlphaFoldDB" id="W0LK68"/>
<dbReference type="EMBL" id="CP007044">
    <property type="protein sequence ID" value="AHG22819.1"/>
    <property type="molecule type" value="Genomic_DNA"/>
</dbReference>
<evidence type="ECO:0000313" key="1">
    <source>
        <dbReference type="EMBL" id="AHG22819.1"/>
    </source>
</evidence>